<dbReference type="PROSITE" id="PS51050">
    <property type="entry name" value="ZF_CW"/>
    <property type="match status" value="1"/>
</dbReference>
<evidence type="ECO:0000256" key="5">
    <source>
        <dbReference type="ARBA" id="ARBA00023015"/>
    </source>
</evidence>
<feature type="domain" description="MBD" evidence="9">
    <location>
        <begin position="108"/>
        <end position="186"/>
    </location>
</feature>
<dbReference type="SUPFAM" id="SSF54171">
    <property type="entry name" value="DNA-binding domain"/>
    <property type="match status" value="1"/>
</dbReference>
<dbReference type="GO" id="GO:0008270">
    <property type="term" value="F:zinc ion binding"/>
    <property type="evidence" value="ECO:0007669"/>
    <property type="project" value="UniProtKB-KW"/>
</dbReference>
<dbReference type="Proteomes" id="UP000036987">
    <property type="component" value="Unassembled WGS sequence"/>
</dbReference>
<dbReference type="STRING" id="29655.A0A0K9NXA7"/>
<dbReference type="OMA" id="IPSMQHY"/>
<dbReference type="PANTHER" id="PTHR12396">
    <property type="entry name" value="METHYL-CPG BINDING PROTEIN, MBD"/>
    <property type="match status" value="1"/>
</dbReference>
<name>A0A0K9NXA7_ZOSMR</name>
<keyword evidence="2" id="KW-0479">Metal-binding</keyword>
<comment type="subcellular location">
    <subcellularLocation>
        <location evidence="1">Nucleus</location>
    </subcellularLocation>
</comment>
<dbReference type="PROSITE" id="PS50982">
    <property type="entry name" value="MBD"/>
    <property type="match status" value="1"/>
</dbReference>
<protein>
    <submittedName>
        <fullName evidence="11">Uncharacterized protein</fullName>
    </submittedName>
</protein>
<dbReference type="PANTHER" id="PTHR12396:SF0">
    <property type="entry name" value="METHYL-CPG BINDING DOMAIN PROTEIN-LIKE, ISOFORM C"/>
    <property type="match status" value="1"/>
</dbReference>
<evidence type="ECO:0000256" key="7">
    <source>
        <dbReference type="ARBA" id="ARBA00023163"/>
    </source>
</evidence>
<accession>A0A0K9NXA7</accession>
<reference evidence="12" key="1">
    <citation type="journal article" date="2016" name="Nature">
        <title>The genome of the seagrass Zostera marina reveals angiosperm adaptation to the sea.</title>
        <authorList>
            <person name="Olsen J.L."/>
            <person name="Rouze P."/>
            <person name="Verhelst B."/>
            <person name="Lin Y.-C."/>
            <person name="Bayer T."/>
            <person name="Collen J."/>
            <person name="Dattolo E."/>
            <person name="De Paoli E."/>
            <person name="Dittami S."/>
            <person name="Maumus F."/>
            <person name="Michel G."/>
            <person name="Kersting A."/>
            <person name="Lauritano C."/>
            <person name="Lohaus R."/>
            <person name="Toepel M."/>
            <person name="Tonon T."/>
            <person name="Vanneste K."/>
            <person name="Amirebrahimi M."/>
            <person name="Brakel J."/>
            <person name="Bostroem C."/>
            <person name="Chovatia M."/>
            <person name="Grimwood J."/>
            <person name="Jenkins J.W."/>
            <person name="Jueterbock A."/>
            <person name="Mraz A."/>
            <person name="Stam W.T."/>
            <person name="Tice H."/>
            <person name="Bornberg-Bauer E."/>
            <person name="Green P.J."/>
            <person name="Pearson G.A."/>
            <person name="Procaccini G."/>
            <person name="Duarte C.M."/>
            <person name="Schmutz J."/>
            <person name="Reusch T.B.H."/>
            <person name="Van de Peer Y."/>
        </authorList>
    </citation>
    <scope>NUCLEOTIDE SEQUENCE [LARGE SCALE GENOMIC DNA]</scope>
    <source>
        <strain evidence="12">cv. Finnish</strain>
    </source>
</reference>
<keyword evidence="12" id="KW-1185">Reference proteome</keyword>
<evidence type="ECO:0000256" key="2">
    <source>
        <dbReference type="ARBA" id="ARBA00022723"/>
    </source>
</evidence>
<keyword evidence="8" id="KW-0539">Nucleus</keyword>
<evidence type="ECO:0000313" key="12">
    <source>
        <dbReference type="Proteomes" id="UP000036987"/>
    </source>
</evidence>
<dbReference type="Pfam" id="PF01429">
    <property type="entry name" value="MBD"/>
    <property type="match status" value="1"/>
</dbReference>
<sequence>MTSFAVFSTVGGAITFNEIGSRANTKQKLVKNGNNRGNRATIKRSFIAECWICHKWRKLGNKAEYSKFLKKKRTNNPFSCQHVNWGSRKTSCNAPSDVVVLEDRTIVWIVEENDVPIPPPGWLRLVKKRKIVKKKFADVYYLELRSNKKFRSSVEIRKYLAENPQNCEHGGDDVSLSQFCFTSPTALKSDRA</sequence>
<organism evidence="11 12">
    <name type="scientific">Zostera marina</name>
    <name type="common">Eelgrass</name>
    <dbReference type="NCBI Taxonomy" id="29655"/>
    <lineage>
        <taxon>Eukaryota</taxon>
        <taxon>Viridiplantae</taxon>
        <taxon>Streptophyta</taxon>
        <taxon>Embryophyta</taxon>
        <taxon>Tracheophyta</taxon>
        <taxon>Spermatophyta</taxon>
        <taxon>Magnoliopsida</taxon>
        <taxon>Liliopsida</taxon>
        <taxon>Zosteraceae</taxon>
        <taxon>Zostera</taxon>
    </lineage>
</organism>
<dbReference type="InterPro" id="IPR011124">
    <property type="entry name" value="Znf_CW"/>
</dbReference>
<comment type="caution">
    <text evidence="11">The sequence shown here is derived from an EMBL/GenBank/DDBJ whole genome shotgun (WGS) entry which is preliminary data.</text>
</comment>
<dbReference type="InterPro" id="IPR016177">
    <property type="entry name" value="DNA-bd_dom_sf"/>
</dbReference>
<evidence type="ECO:0000256" key="6">
    <source>
        <dbReference type="ARBA" id="ARBA00023125"/>
    </source>
</evidence>
<evidence type="ECO:0000256" key="8">
    <source>
        <dbReference type="ARBA" id="ARBA00023242"/>
    </source>
</evidence>
<evidence type="ECO:0000256" key="4">
    <source>
        <dbReference type="ARBA" id="ARBA00022833"/>
    </source>
</evidence>
<dbReference type="InterPro" id="IPR001739">
    <property type="entry name" value="Methyl_CpG_DNA-bd"/>
</dbReference>
<evidence type="ECO:0000256" key="3">
    <source>
        <dbReference type="ARBA" id="ARBA00022771"/>
    </source>
</evidence>
<dbReference type="GO" id="GO:0003677">
    <property type="term" value="F:DNA binding"/>
    <property type="evidence" value="ECO:0007669"/>
    <property type="project" value="UniProtKB-KW"/>
</dbReference>
<evidence type="ECO:0000256" key="1">
    <source>
        <dbReference type="ARBA" id="ARBA00004123"/>
    </source>
</evidence>
<dbReference type="Gene3D" id="3.30.890.10">
    <property type="entry name" value="Methyl-cpg-binding Protein 2, Chain A"/>
    <property type="match status" value="1"/>
</dbReference>
<keyword evidence="7" id="KW-0804">Transcription</keyword>
<dbReference type="AlphaFoldDB" id="A0A0K9NXA7"/>
<keyword evidence="5" id="KW-0805">Transcription regulation</keyword>
<keyword evidence="3" id="KW-0863">Zinc-finger</keyword>
<keyword evidence="6" id="KW-0238">DNA-binding</keyword>
<evidence type="ECO:0000259" key="9">
    <source>
        <dbReference type="PROSITE" id="PS50982"/>
    </source>
</evidence>
<dbReference type="GO" id="GO:0005634">
    <property type="term" value="C:nucleus"/>
    <property type="evidence" value="ECO:0007669"/>
    <property type="project" value="UniProtKB-SubCell"/>
</dbReference>
<feature type="domain" description="CW-type" evidence="10">
    <location>
        <begin position="40"/>
        <end position="100"/>
    </location>
</feature>
<keyword evidence="4" id="KW-0862">Zinc</keyword>
<evidence type="ECO:0000259" key="10">
    <source>
        <dbReference type="PROSITE" id="PS51050"/>
    </source>
</evidence>
<gene>
    <name evidence="11" type="ORF">ZOSMA_58G00410</name>
</gene>
<proteinExistence type="predicted"/>
<evidence type="ECO:0000313" key="11">
    <source>
        <dbReference type="EMBL" id="KMZ60585.1"/>
    </source>
</evidence>
<dbReference type="EMBL" id="LFYR01001606">
    <property type="protein sequence ID" value="KMZ60585.1"/>
    <property type="molecule type" value="Genomic_DNA"/>
</dbReference>